<gene>
    <name evidence="1" type="ORF">APLA_LOCUS16785</name>
</gene>
<proteinExistence type="predicted"/>
<protein>
    <submittedName>
        <fullName evidence="1">Uncharacterized protein</fullName>
    </submittedName>
</protein>
<keyword evidence="2" id="KW-1185">Reference proteome</keyword>
<dbReference type="Proteomes" id="UP000494106">
    <property type="component" value="Unassembled WGS sequence"/>
</dbReference>
<dbReference type="OrthoDB" id="6375801at2759"/>
<accession>A0A8S1BIW4</accession>
<dbReference type="AlphaFoldDB" id="A0A8S1BIW4"/>
<comment type="caution">
    <text evidence="1">The sequence shown here is derived from an EMBL/GenBank/DDBJ whole genome shotgun (WGS) entry which is preliminary data.</text>
</comment>
<name>A0A8S1BIW4_ARCPL</name>
<dbReference type="EMBL" id="CADEBC010000602">
    <property type="protein sequence ID" value="CAB3258956.1"/>
    <property type="molecule type" value="Genomic_DNA"/>
</dbReference>
<evidence type="ECO:0000313" key="2">
    <source>
        <dbReference type="Proteomes" id="UP000494106"/>
    </source>
</evidence>
<organism evidence="1 2">
    <name type="scientific">Arctia plantaginis</name>
    <name type="common">Wood tiger moth</name>
    <name type="synonym">Phalaena plantaginis</name>
    <dbReference type="NCBI Taxonomy" id="874455"/>
    <lineage>
        <taxon>Eukaryota</taxon>
        <taxon>Metazoa</taxon>
        <taxon>Ecdysozoa</taxon>
        <taxon>Arthropoda</taxon>
        <taxon>Hexapoda</taxon>
        <taxon>Insecta</taxon>
        <taxon>Pterygota</taxon>
        <taxon>Neoptera</taxon>
        <taxon>Endopterygota</taxon>
        <taxon>Lepidoptera</taxon>
        <taxon>Glossata</taxon>
        <taxon>Ditrysia</taxon>
        <taxon>Noctuoidea</taxon>
        <taxon>Erebidae</taxon>
        <taxon>Arctiinae</taxon>
        <taxon>Arctia</taxon>
    </lineage>
</organism>
<dbReference type="PANTHER" id="PTHR46601">
    <property type="entry name" value="ULP_PROTEASE DOMAIN-CONTAINING PROTEIN"/>
    <property type="match status" value="1"/>
</dbReference>
<reference evidence="1 2" key="1">
    <citation type="submission" date="2020-04" db="EMBL/GenBank/DDBJ databases">
        <authorList>
            <person name="Wallbank WR R."/>
            <person name="Pardo Diaz C."/>
            <person name="Kozak K."/>
            <person name="Martin S."/>
            <person name="Jiggins C."/>
            <person name="Moest M."/>
            <person name="Warren A I."/>
            <person name="Byers J.R.P. K."/>
            <person name="Montejo-Kovacevich G."/>
            <person name="Yen C E."/>
        </authorList>
    </citation>
    <scope>NUCLEOTIDE SEQUENCE [LARGE SCALE GENOMIC DNA]</scope>
</reference>
<dbReference type="PANTHER" id="PTHR46601:SF2">
    <property type="entry name" value="UBIQUITIN-LIKE PROTEASE FAMILY PROFILE DOMAIN-CONTAINING PROTEIN"/>
    <property type="match status" value="1"/>
</dbReference>
<evidence type="ECO:0000313" key="1">
    <source>
        <dbReference type="EMBL" id="CAB3258956.1"/>
    </source>
</evidence>
<sequence>MFMDNPGAVPGLDEEFSKPVESIMRCEDFKSNFARRLSNRYTSRSPVKTKRQNSLKLRTADIEIVDNYIVNCLRFKMAKEKCKKNEDELERRRIARREKYKRIKSDPEKYAIERAKKKEAYLKRKIEQKVKNINEMSPREQRAQRKRWRENSKRYLKKKAKERQIKEVTIISQVLEGRGKINDKEVSDPLCEENTKEEINNEINHRTFQRKIKALKLKHATEKKEMTLLIKKYKNRCRILTKILNKMKQNKAYTGSEEKIALSTQVPTETSSCRDGTQKTTSEQVILNFAGNMKRRPSLELRKKCLKQKIKQGSDSVQELIRKFYEDDINSRIGAGKKQYVKKNGILKQKRYLLDSVKNLHTKFLKENPNIRISYVTFTRLRPFWIYLPRDDRETCACTLHTNIDLLIFALKKNKIVEIKNYQDMLHVLCCDNYNIKCVGRDCETCKNRAIPYKEFNNQEEIEYHEWCRDKKKVGSKEINIMKKITRTIKPKDLIFKLEHFLPKFFIHTVNILSQYQAVTLLKQSLNHDETILHMDFSENYSYKFAEEVQSLHFGGSRGQVSLHTVVAYLKEGRETVHHCLCTVSECTRHDSPAVWAHLQKALEFVFEKRPYITTAHILTDSPTSQYRNKNIFYILTQLRETFPSLKLVTWNYQESGHGKGAPDGVGAVVKRTADNEVKCGRDVGDFSSFLAVVRENVKNVEIKVVEEHEIIEKELLLPKDISPFKGTLSVHQVIWHSGSEFIEFRKLSCFLCMAKICEHENKHMQLHKMYKSVVESVVQNIKVIPPSKRITVLNDVSIQYFNRINPSTSGTCQITKARNKENLKRLADVKFDWTNQTFINTQQKVSGGHEEAFLCFIKERSNTE</sequence>